<name>A0A450WEU7_9GAMM</name>
<proteinExistence type="predicted"/>
<evidence type="ECO:0008006" key="2">
    <source>
        <dbReference type="Google" id="ProtNLM"/>
    </source>
</evidence>
<sequence length="105" mass="11758">MTTLATEMIVPSAVSVEVTKDTLMVKLNDGYTISAPIAGYPRLLNGNRKERANWRLIGQGHGIHWEDLDEDISVDNLMMGRPSNESRASLERWLDSRKASLLVYA</sequence>
<protein>
    <recommendedName>
        <fullName evidence="2">DUF2442 domain-containing protein</fullName>
    </recommendedName>
</protein>
<dbReference type="InterPro" id="IPR018841">
    <property type="entry name" value="DUF2442"/>
</dbReference>
<dbReference type="Gene3D" id="3.30.2020.40">
    <property type="entry name" value="Uncharacterised protein PF10387, DUF2442"/>
    <property type="match status" value="1"/>
</dbReference>
<evidence type="ECO:0000313" key="1">
    <source>
        <dbReference type="EMBL" id="VFK15629.1"/>
    </source>
</evidence>
<dbReference type="Pfam" id="PF10387">
    <property type="entry name" value="DUF2442"/>
    <property type="match status" value="1"/>
</dbReference>
<dbReference type="AlphaFoldDB" id="A0A450WEU7"/>
<reference evidence="1" key="1">
    <citation type="submission" date="2019-02" db="EMBL/GenBank/DDBJ databases">
        <authorList>
            <person name="Gruber-Vodicka R. H."/>
            <person name="Seah K. B. B."/>
        </authorList>
    </citation>
    <scope>NUCLEOTIDE SEQUENCE</scope>
    <source>
        <strain evidence="1">BECK_S313</strain>
    </source>
</reference>
<accession>A0A450WEU7</accession>
<organism evidence="1">
    <name type="scientific">Candidatus Kentrum sp. LPFa</name>
    <dbReference type="NCBI Taxonomy" id="2126335"/>
    <lineage>
        <taxon>Bacteria</taxon>
        <taxon>Pseudomonadati</taxon>
        <taxon>Pseudomonadota</taxon>
        <taxon>Gammaproteobacteria</taxon>
        <taxon>Candidatus Kentrum</taxon>
    </lineage>
</organism>
<dbReference type="EMBL" id="CAADFK010000081">
    <property type="protein sequence ID" value="VFK15629.1"/>
    <property type="molecule type" value="Genomic_DNA"/>
</dbReference>
<gene>
    <name evidence="1" type="ORF">BECKLPF1236B_GA0070989_108111</name>
</gene>